<reference evidence="1 2" key="1">
    <citation type="submission" date="2015-08" db="EMBL/GenBank/DDBJ databases">
        <title>Enterococcus genome sequence.</title>
        <authorList>
            <person name="Acedo J.Z."/>
            <person name="Vederas J.C."/>
        </authorList>
    </citation>
    <scope>NUCLEOTIDE SEQUENCE [LARGE SCALE GENOMIC DNA]</scope>
    <source>
        <strain evidence="1 2">49</strain>
    </source>
</reference>
<proteinExistence type="predicted"/>
<evidence type="ECO:0000313" key="1">
    <source>
        <dbReference type="EMBL" id="PAB01877.1"/>
    </source>
</evidence>
<evidence type="ECO:0000313" key="2">
    <source>
        <dbReference type="Proteomes" id="UP000216797"/>
    </source>
</evidence>
<comment type="caution">
    <text evidence="1">The sequence shown here is derived from an EMBL/GenBank/DDBJ whole genome shotgun (WGS) entry which is preliminary data.</text>
</comment>
<accession>A0A267HUI7</accession>
<dbReference type="EMBL" id="LHUG01000002">
    <property type="protein sequence ID" value="PAB01877.1"/>
    <property type="molecule type" value="Genomic_DNA"/>
</dbReference>
<name>A0A267HUI7_9ENTE</name>
<evidence type="ECO:0008006" key="3">
    <source>
        <dbReference type="Google" id="ProtNLM"/>
    </source>
</evidence>
<organism evidence="1 2">
    <name type="scientific">Enterococcus canintestini</name>
    <dbReference type="NCBI Taxonomy" id="317010"/>
    <lineage>
        <taxon>Bacteria</taxon>
        <taxon>Bacillati</taxon>
        <taxon>Bacillota</taxon>
        <taxon>Bacilli</taxon>
        <taxon>Lactobacillales</taxon>
        <taxon>Enterococcaceae</taxon>
        <taxon>Enterococcus</taxon>
    </lineage>
</organism>
<keyword evidence="2" id="KW-1185">Reference proteome</keyword>
<dbReference type="Proteomes" id="UP000216797">
    <property type="component" value="Unassembled WGS sequence"/>
</dbReference>
<sequence length="68" mass="7705">MKIHVSTNLAVTFLEPGKERLTKQKFNNSIENPVEADVLTFGRAYSQLLPADVSYNSVIETKEVEYTE</sequence>
<gene>
    <name evidence="1" type="ORF">AKL21_02795</name>
</gene>
<dbReference type="AlphaFoldDB" id="A0A267HUI7"/>
<dbReference type="RefSeq" id="WP_095005988.1">
    <property type="nucleotide sequence ID" value="NZ_LHUG01000002.1"/>
</dbReference>
<protein>
    <recommendedName>
        <fullName evidence="3">DUF1659 domain-containing protein</fullName>
    </recommendedName>
</protein>